<evidence type="ECO:0000256" key="1">
    <source>
        <dbReference type="SAM" id="Phobius"/>
    </source>
</evidence>
<dbReference type="Proteomes" id="UP000824469">
    <property type="component" value="Unassembled WGS sequence"/>
</dbReference>
<dbReference type="EMBL" id="JAHRHJ020000211">
    <property type="protein sequence ID" value="KAH9294333.1"/>
    <property type="molecule type" value="Genomic_DNA"/>
</dbReference>
<feature type="non-terminal residue" evidence="2">
    <location>
        <position position="210"/>
    </location>
</feature>
<protein>
    <submittedName>
        <fullName evidence="2">Uncharacterized protein</fullName>
    </submittedName>
</protein>
<organism evidence="2 3">
    <name type="scientific">Taxus chinensis</name>
    <name type="common">Chinese yew</name>
    <name type="synonym">Taxus wallichiana var. chinensis</name>
    <dbReference type="NCBI Taxonomy" id="29808"/>
    <lineage>
        <taxon>Eukaryota</taxon>
        <taxon>Viridiplantae</taxon>
        <taxon>Streptophyta</taxon>
        <taxon>Embryophyta</taxon>
        <taxon>Tracheophyta</taxon>
        <taxon>Spermatophyta</taxon>
        <taxon>Pinopsida</taxon>
        <taxon>Pinidae</taxon>
        <taxon>Conifers II</taxon>
        <taxon>Cupressales</taxon>
        <taxon>Taxaceae</taxon>
        <taxon>Taxus</taxon>
    </lineage>
</organism>
<proteinExistence type="predicted"/>
<dbReference type="AlphaFoldDB" id="A0AA38CDN8"/>
<evidence type="ECO:0000313" key="2">
    <source>
        <dbReference type="EMBL" id="KAH9294333.1"/>
    </source>
</evidence>
<keyword evidence="1" id="KW-0472">Membrane</keyword>
<name>A0AA38CDN8_TAXCH</name>
<sequence>MVKLIDLTLNEGYSFKVPCIDAENLHTNEHYFHINHLRRWREVFNYLAGLLFKLVFILPYSHFCYYSNFHLMGGQLKRLEPDNCESIKNDGEVWSILVENGIATFLERMTGYSALVSYAVTASWTRGWVQIGSTRFTISTNAIADAAGLPAAGDIYYRRSLHTEIQDFNAPGDRPVKYISGYTHDSLPSPWDRVAEAIMRYFTIDGRYRL</sequence>
<keyword evidence="3" id="KW-1185">Reference proteome</keyword>
<reference evidence="2 3" key="1">
    <citation type="journal article" date="2021" name="Nat. Plants">
        <title>The Taxus genome provides insights into paclitaxel biosynthesis.</title>
        <authorList>
            <person name="Xiong X."/>
            <person name="Gou J."/>
            <person name="Liao Q."/>
            <person name="Li Y."/>
            <person name="Zhou Q."/>
            <person name="Bi G."/>
            <person name="Li C."/>
            <person name="Du R."/>
            <person name="Wang X."/>
            <person name="Sun T."/>
            <person name="Guo L."/>
            <person name="Liang H."/>
            <person name="Lu P."/>
            <person name="Wu Y."/>
            <person name="Zhang Z."/>
            <person name="Ro D.K."/>
            <person name="Shang Y."/>
            <person name="Huang S."/>
            <person name="Yan J."/>
        </authorList>
    </citation>
    <scope>NUCLEOTIDE SEQUENCE [LARGE SCALE GENOMIC DNA]</scope>
    <source>
        <strain evidence="2">Ta-2019</strain>
    </source>
</reference>
<gene>
    <name evidence="2" type="ORF">KI387_040463</name>
</gene>
<keyword evidence="1" id="KW-1133">Transmembrane helix</keyword>
<feature type="transmembrane region" description="Helical" evidence="1">
    <location>
        <begin position="43"/>
        <end position="63"/>
    </location>
</feature>
<keyword evidence="1" id="KW-0812">Transmembrane</keyword>
<accession>A0AA38CDN8</accession>
<evidence type="ECO:0000313" key="3">
    <source>
        <dbReference type="Proteomes" id="UP000824469"/>
    </source>
</evidence>
<comment type="caution">
    <text evidence="2">The sequence shown here is derived from an EMBL/GenBank/DDBJ whole genome shotgun (WGS) entry which is preliminary data.</text>
</comment>